<evidence type="ECO:0000256" key="1">
    <source>
        <dbReference type="SAM" id="MobiDB-lite"/>
    </source>
</evidence>
<accession>A0ABV0AAR7</accession>
<feature type="region of interest" description="Disordered" evidence="1">
    <location>
        <begin position="87"/>
        <end position="114"/>
    </location>
</feature>
<keyword evidence="4" id="KW-1185">Reference proteome</keyword>
<keyword evidence="2" id="KW-0732">Signal</keyword>
<dbReference type="Proteomes" id="UP001416393">
    <property type="component" value="Unassembled WGS sequence"/>
</dbReference>
<evidence type="ECO:0000313" key="3">
    <source>
        <dbReference type="EMBL" id="MEN3324203.1"/>
    </source>
</evidence>
<name>A0ABV0AAR7_9FLAO</name>
<organism evidence="3 4">
    <name type="scientific">Mariniflexile soesokkakense</name>
    <dbReference type="NCBI Taxonomy" id="1343160"/>
    <lineage>
        <taxon>Bacteria</taxon>
        <taxon>Pseudomonadati</taxon>
        <taxon>Bacteroidota</taxon>
        <taxon>Flavobacteriia</taxon>
        <taxon>Flavobacteriales</taxon>
        <taxon>Flavobacteriaceae</taxon>
        <taxon>Mariniflexile</taxon>
    </lineage>
</organism>
<feature type="chain" id="PRO_5045217630" evidence="2">
    <location>
        <begin position="19"/>
        <end position="114"/>
    </location>
</feature>
<sequence>MKTILCIALFMMTTITFAQETNKNNINQAPKTADVLKGDESKKVEAHYVKLGDIKGESTAESNKSKEVKSNDSKEAKAIYVKLGDIKGESKPSSTTRKRVEVLKSNKQGDPDKK</sequence>
<protein>
    <submittedName>
        <fullName evidence="3">Uncharacterized protein</fullName>
    </submittedName>
</protein>
<gene>
    <name evidence="3" type="ORF">VP395_10720</name>
</gene>
<dbReference type="RefSeq" id="WP_379884335.1">
    <property type="nucleotide sequence ID" value="NZ_JBHSDE010000010.1"/>
</dbReference>
<feature type="compositionally biased region" description="Basic and acidic residues" evidence="1">
    <location>
        <begin position="98"/>
        <end position="114"/>
    </location>
</feature>
<evidence type="ECO:0000313" key="4">
    <source>
        <dbReference type="Proteomes" id="UP001416393"/>
    </source>
</evidence>
<feature type="signal peptide" evidence="2">
    <location>
        <begin position="1"/>
        <end position="18"/>
    </location>
</feature>
<dbReference type="EMBL" id="JAZHYP010000004">
    <property type="protein sequence ID" value="MEN3324203.1"/>
    <property type="molecule type" value="Genomic_DNA"/>
</dbReference>
<comment type="caution">
    <text evidence="3">The sequence shown here is derived from an EMBL/GenBank/DDBJ whole genome shotgun (WGS) entry which is preliminary data.</text>
</comment>
<evidence type="ECO:0000256" key="2">
    <source>
        <dbReference type="SAM" id="SignalP"/>
    </source>
</evidence>
<reference evidence="3 4" key="1">
    <citation type="submission" date="2024-01" db="EMBL/GenBank/DDBJ databases">
        <title>Mariniflexile litorale sp. nov., isolated from the shallow sediments of the Sea of Japan.</title>
        <authorList>
            <person name="Romanenko L."/>
            <person name="Bystritskaya E."/>
            <person name="Isaeva M."/>
        </authorList>
    </citation>
    <scope>NUCLEOTIDE SEQUENCE [LARGE SCALE GENOMIC DNA]</scope>
    <source>
        <strain evidence="3 4">KCTC 32427</strain>
    </source>
</reference>
<proteinExistence type="predicted"/>